<feature type="compositionally biased region" description="Low complexity" evidence="1">
    <location>
        <begin position="49"/>
        <end position="58"/>
    </location>
</feature>
<dbReference type="Gene3D" id="2.60.120.920">
    <property type="match status" value="1"/>
</dbReference>
<feature type="region of interest" description="Disordered" evidence="1">
    <location>
        <begin position="1042"/>
        <end position="1108"/>
    </location>
</feature>
<evidence type="ECO:0000256" key="1">
    <source>
        <dbReference type="SAM" id="MobiDB-lite"/>
    </source>
</evidence>
<feature type="region of interest" description="Disordered" evidence="1">
    <location>
        <begin position="72"/>
        <end position="119"/>
    </location>
</feature>
<feature type="region of interest" description="Disordered" evidence="1">
    <location>
        <begin position="766"/>
        <end position="790"/>
    </location>
</feature>
<gene>
    <name evidence="3" type="ORF">BSAL_22505</name>
</gene>
<feature type="compositionally biased region" description="Low complexity" evidence="1">
    <location>
        <begin position="222"/>
        <end position="231"/>
    </location>
</feature>
<dbReference type="AlphaFoldDB" id="A0A0S4JH12"/>
<feature type="region of interest" description="Disordered" evidence="1">
    <location>
        <begin position="155"/>
        <end position="248"/>
    </location>
</feature>
<feature type="compositionally biased region" description="Low complexity" evidence="1">
    <location>
        <begin position="189"/>
        <end position="198"/>
    </location>
</feature>
<dbReference type="EMBL" id="CYKH01001755">
    <property type="protein sequence ID" value="CUG89639.1"/>
    <property type="molecule type" value="Genomic_DNA"/>
</dbReference>
<feature type="region of interest" description="Disordered" evidence="1">
    <location>
        <begin position="617"/>
        <end position="658"/>
    </location>
</feature>
<name>A0A0S4JH12_BODSA</name>
<protein>
    <recommendedName>
        <fullName evidence="2">SPRY domain-containing protein</fullName>
    </recommendedName>
</protein>
<feature type="compositionally biased region" description="Basic and acidic residues" evidence="1">
    <location>
        <begin position="211"/>
        <end position="220"/>
    </location>
</feature>
<feature type="region of interest" description="Disordered" evidence="1">
    <location>
        <begin position="567"/>
        <end position="603"/>
    </location>
</feature>
<proteinExistence type="predicted"/>
<feature type="compositionally biased region" description="Low complexity" evidence="1">
    <location>
        <begin position="619"/>
        <end position="646"/>
    </location>
</feature>
<dbReference type="VEuPathDB" id="TriTrypDB:BSAL_22505"/>
<feature type="region of interest" description="Disordered" evidence="1">
    <location>
        <begin position="528"/>
        <end position="550"/>
    </location>
</feature>
<evidence type="ECO:0000313" key="3">
    <source>
        <dbReference type="EMBL" id="CUG89639.1"/>
    </source>
</evidence>
<feature type="non-terminal residue" evidence="3">
    <location>
        <position position="1"/>
    </location>
</feature>
<dbReference type="InterPro" id="IPR013320">
    <property type="entry name" value="ConA-like_dom_sf"/>
</dbReference>
<feature type="compositionally biased region" description="Low complexity" evidence="1">
    <location>
        <begin position="567"/>
        <end position="580"/>
    </location>
</feature>
<feature type="compositionally biased region" description="Low complexity" evidence="1">
    <location>
        <begin position="100"/>
        <end position="111"/>
    </location>
</feature>
<feature type="compositionally biased region" description="Low complexity" evidence="1">
    <location>
        <begin position="360"/>
        <end position="371"/>
    </location>
</feature>
<feature type="domain" description="SPRY" evidence="2">
    <location>
        <begin position="933"/>
        <end position="1040"/>
    </location>
</feature>
<feature type="region of interest" description="Disordered" evidence="1">
    <location>
        <begin position="351"/>
        <end position="371"/>
    </location>
</feature>
<organism evidence="3 4">
    <name type="scientific">Bodo saltans</name>
    <name type="common">Flagellated protozoan</name>
    <dbReference type="NCBI Taxonomy" id="75058"/>
    <lineage>
        <taxon>Eukaryota</taxon>
        <taxon>Discoba</taxon>
        <taxon>Euglenozoa</taxon>
        <taxon>Kinetoplastea</taxon>
        <taxon>Metakinetoplastina</taxon>
        <taxon>Eubodonida</taxon>
        <taxon>Bodonidae</taxon>
        <taxon>Bodo</taxon>
    </lineage>
</organism>
<feature type="compositionally biased region" description="Polar residues" evidence="1">
    <location>
        <begin position="581"/>
        <end position="590"/>
    </location>
</feature>
<feature type="region of interest" description="Disordered" evidence="1">
    <location>
        <begin position="19"/>
        <end position="60"/>
    </location>
</feature>
<sequence>GAESSLLLTTSSIVSSSIQTSAAKLPSGSPRQRVVMVEEPLALESPRSNNQNNSNTANVQKQFVSAVTVAAGTSSELNTSTDSNSSPSFGPRVESFSEGSPSSALVNSASSFTLGSGDGLANRRLRRARDSMIIARDPNAHRSYVLEKSAEKLVESVEEEDEHDHAQNRASFMSGLPPPSGVNTRRGSLETLGSSTSTIDLPSPSSHGGRHHDEGEDDIHYQQQQQQQQQQPIITSPMLGSSSTSNNNLGFTHDSIALAHDPAGHKDYVRQHAETFSALSRMEWDAVEQQRQRLFDDDAQRAKLNHLSAQHQLQQQYSQFLGGATPFSGSSDSSEATSALARLRQLQMSIPSHSSSTANAPQTSSPSSAVPAAQSTLPSVVANATVPLIERESALKWIQQEARARIMQQNTSVERTWAVDSLAREVMPSAANGGYHSAATSALAAGTALAAASSLGNDPNLLLEQRLAQVMGRLLTQDSVFLYQQALDAMLIDNAAWSLEAMNLYREFVATMPPKTREVEVQAPEGGLLQKDSGTDARQPPGFTPSFPLGDASNVVVFSSSRVATTTTTTTTTQQQQQQQLSQGSGSSHADNMHPSMSEDEENELLARLQRIRALRGDATSSTVSSAAAPYHNGTTQQRQTTTQHQPAPTSNVTRYPPHEVDDVGASFFVAEVRRHRFPRLIHTPEVPVELRRSDSGAALARISGAVYAQPAAEVAFAHPPPLSPVHPQQRSTLPLGYSPVPTGQQQQQAFAASNSTPAGFYRAQQHPQGGYSPASSVISTPPPPREDAAAGASAMFPVFSKPSPRNGVQQHHHAAASSTPNATAAAVLRWDVKRSGNVLISQSGTLTMSDSSRALKALHEDGTLAAQDKSTVSIPMFALGTVGISQGDLVFEARFELRASKEALPAAATSSSARQATSASGYRAGQRASLHKTYIGVASKYYRGASRSTPAYLYCSDGTISATSALSNPQSTAEAIPYGRPFHSSAVVTIHLSFSRRELSFAVDGVPQGVAFKFQRQDDPEPLFPLVVFTGDGDSCAFQAPSLPPQSSSVFGPPSAMRTRSRSPPQRNQLAGAAGGTAYSANRNGGGHSYRADASPLAPQNVSRPLY</sequence>
<dbReference type="OrthoDB" id="258495at2759"/>
<dbReference type="Pfam" id="PF00622">
    <property type="entry name" value="SPRY"/>
    <property type="match status" value="1"/>
</dbReference>
<dbReference type="InterPro" id="IPR043136">
    <property type="entry name" value="B30.2/SPRY_sf"/>
</dbReference>
<evidence type="ECO:0000313" key="4">
    <source>
        <dbReference type="Proteomes" id="UP000051952"/>
    </source>
</evidence>
<dbReference type="Proteomes" id="UP000051952">
    <property type="component" value="Unassembled WGS sequence"/>
</dbReference>
<evidence type="ECO:0000259" key="2">
    <source>
        <dbReference type="Pfam" id="PF00622"/>
    </source>
</evidence>
<dbReference type="SUPFAM" id="SSF49899">
    <property type="entry name" value="Concanavalin A-like lectins/glucanases"/>
    <property type="match status" value="1"/>
</dbReference>
<feature type="compositionally biased region" description="Polar residues" evidence="1">
    <location>
        <begin position="72"/>
        <end position="88"/>
    </location>
</feature>
<accession>A0A0S4JH12</accession>
<feature type="compositionally biased region" description="Polar residues" evidence="1">
    <location>
        <begin position="1099"/>
        <end position="1108"/>
    </location>
</feature>
<keyword evidence="4" id="KW-1185">Reference proteome</keyword>
<dbReference type="InterPro" id="IPR003877">
    <property type="entry name" value="SPRY_dom"/>
</dbReference>
<reference evidence="4" key="1">
    <citation type="submission" date="2015-09" db="EMBL/GenBank/DDBJ databases">
        <authorList>
            <consortium name="Pathogen Informatics"/>
        </authorList>
    </citation>
    <scope>NUCLEOTIDE SEQUENCE [LARGE SCALE GENOMIC DNA]</scope>
    <source>
        <strain evidence="4">Lake Konstanz</strain>
    </source>
</reference>